<sequence length="81" mass="9096">AVETATGEKFKVKKLVSKQWMEDGSEKLNRGDMMGAYQMIQGFNLGDHTGNDFSGRLFNHLALKDIHEDVAEDVRRVVGEV</sequence>
<reference evidence="1" key="1">
    <citation type="submission" date="2024-09" db="EMBL/GenBank/DDBJ databases">
        <title>Black Yeasts Isolated from many extreme environments.</title>
        <authorList>
            <person name="Coleine C."/>
            <person name="Stajich J.E."/>
            <person name="Selbmann L."/>
        </authorList>
    </citation>
    <scope>NUCLEOTIDE SEQUENCE</scope>
    <source>
        <strain evidence="1">CCFEE 5737</strain>
    </source>
</reference>
<feature type="non-terminal residue" evidence="1">
    <location>
        <position position="1"/>
    </location>
</feature>
<dbReference type="Proteomes" id="UP001186974">
    <property type="component" value="Unassembled WGS sequence"/>
</dbReference>
<name>A0ACC3CY60_9PEZI</name>
<gene>
    <name evidence="1" type="ORF">LTS18_011769</name>
</gene>
<proteinExistence type="predicted"/>
<evidence type="ECO:0000313" key="1">
    <source>
        <dbReference type="EMBL" id="KAK3055746.1"/>
    </source>
</evidence>
<accession>A0ACC3CY60</accession>
<dbReference type="EMBL" id="JAWDJW010009787">
    <property type="protein sequence ID" value="KAK3055746.1"/>
    <property type="molecule type" value="Genomic_DNA"/>
</dbReference>
<protein>
    <submittedName>
        <fullName evidence="1">Uncharacterized protein</fullName>
    </submittedName>
</protein>
<evidence type="ECO:0000313" key="2">
    <source>
        <dbReference type="Proteomes" id="UP001186974"/>
    </source>
</evidence>
<organism evidence="1 2">
    <name type="scientific">Coniosporium uncinatum</name>
    <dbReference type="NCBI Taxonomy" id="93489"/>
    <lineage>
        <taxon>Eukaryota</taxon>
        <taxon>Fungi</taxon>
        <taxon>Dikarya</taxon>
        <taxon>Ascomycota</taxon>
        <taxon>Pezizomycotina</taxon>
        <taxon>Dothideomycetes</taxon>
        <taxon>Dothideomycetes incertae sedis</taxon>
        <taxon>Coniosporium</taxon>
    </lineage>
</organism>
<keyword evidence="2" id="KW-1185">Reference proteome</keyword>
<comment type="caution">
    <text evidence="1">The sequence shown here is derived from an EMBL/GenBank/DDBJ whole genome shotgun (WGS) entry which is preliminary data.</text>
</comment>